<evidence type="ECO:0000313" key="5">
    <source>
        <dbReference type="Proteomes" id="UP000005451"/>
    </source>
</evidence>
<feature type="region of interest" description="Disordered" evidence="2">
    <location>
        <begin position="221"/>
        <end position="245"/>
    </location>
</feature>
<feature type="region of interest" description="Disordered" evidence="2">
    <location>
        <begin position="584"/>
        <end position="706"/>
    </location>
</feature>
<feature type="compositionally biased region" description="Basic and acidic residues" evidence="2">
    <location>
        <begin position="596"/>
        <end position="696"/>
    </location>
</feature>
<feature type="signal peptide" evidence="3">
    <location>
        <begin position="1"/>
        <end position="33"/>
    </location>
</feature>
<gene>
    <name evidence="4" type="ORF">ANHYDRO_01471</name>
</gene>
<dbReference type="PANTHER" id="PTHR23159">
    <property type="entry name" value="CENTROSOMAL PROTEIN 2"/>
    <property type="match status" value="1"/>
</dbReference>
<dbReference type="Proteomes" id="UP000005451">
    <property type="component" value="Unassembled WGS sequence"/>
</dbReference>
<reference evidence="4 5" key="1">
    <citation type="submission" date="2008-09" db="EMBL/GenBank/DDBJ databases">
        <authorList>
            <person name="Fulton L."/>
            <person name="Clifton S."/>
            <person name="Fulton B."/>
            <person name="Xu J."/>
            <person name="Minx P."/>
            <person name="Pepin K.H."/>
            <person name="Johnson M."/>
            <person name="Thiruvilangam P."/>
            <person name="Bhonagiri V."/>
            <person name="Nash W.E."/>
            <person name="Mardis E.R."/>
            <person name="Wilson R.K."/>
        </authorList>
    </citation>
    <scope>NUCLEOTIDE SEQUENCE [LARGE SCALE GENOMIC DNA]</scope>
    <source>
        <strain evidence="4 5">DSM 7454</strain>
    </source>
</reference>
<keyword evidence="1" id="KW-0175">Coiled coil</keyword>
<organism evidence="4 5">
    <name type="scientific">Anaerococcus hydrogenalis DSM 7454</name>
    <dbReference type="NCBI Taxonomy" id="561177"/>
    <lineage>
        <taxon>Bacteria</taxon>
        <taxon>Bacillati</taxon>
        <taxon>Bacillota</taxon>
        <taxon>Tissierellia</taxon>
        <taxon>Tissierellales</taxon>
        <taxon>Peptoniphilaceae</taxon>
        <taxon>Anaerococcus</taxon>
    </lineage>
</organism>
<feature type="chain" id="PRO_5002852187" description="LPXTG-motif cell wall anchor domain protein" evidence="3">
    <location>
        <begin position="34"/>
        <end position="747"/>
    </location>
</feature>
<protein>
    <recommendedName>
        <fullName evidence="6">LPXTG-motif cell wall anchor domain protein</fullName>
    </recommendedName>
</protein>
<reference evidence="4 5" key="2">
    <citation type="submission" date="2008-10" db="EMBL/GenBank/DDBJ databases">
        <title>Draft genome sequence of Anaerococcus hydrogenalis (DSM 7454).</title>
        <authorList>
            <person name="Sudarsanam P."/>
            <person name="Ley R."/>
            <person name="Guruge J."/>
            <person name="Turnbaugh P.J."/>
            <person name="Mahowald M."/>
            <person name="Liep D."/>
            <person name="Gordon J."/>
        </authorList>
    </citation>
    <scope>NUCLEOTIDE SEQUENCE [LARGE SCALE GENOMIC DNA]</scope>
    <source>
        <strain evidence="4 5">DSM 7454</strain>
    </source>
</reference>
<dbReference type="STRING" id="561177.ANHYDRO_01471"/>
<dbReference type="AlphaFoldDB" id="B6WA45"/>
<evidence type="ECO:0000256" key="1">
    <source>
        <dbReference type="SAM" id="Coils"/>
    </source>
</evidence>
<dbReference type="Gene3D" id="1.10.287.1490">
    <property type="match status" value="1"/>
</dbReference>
<dbReference type="PANTHER" id="PTHR23159:SF31">
    <property type="entry name" value="CENTROSOME-ASSOCIATED PROTEIN CEP250 ISOFORM X1"/>
    <property type="match status" value="1"/>
</dbReference>
<evidence type="ECO:0000256" key="3">
    <source>
        <dbReference type="SAM" id="SignalP"/>
    </source>
</evidence>
<sequence length="747" mass="84385">MEVEMENNKMKVNKSLILAIAVCSLILPSSSHAEEDNLGLKGDNIKNAPIVEPIKNNLNTKKHDFANMAKETENAVNETNTEINNTKTKEEQITEIDNKVNDLTEEKNNLENKIEEDKTEVKLKEENNKILEEKLQNATTKMNELDTKRQEIVSDKNATEKDIEKANKEYEELKAKYEKAKNDVSKFTEQDKARLKELEKDYKEEKKSGLRFFEKNGDEATKNEIKNASEKDSGFTDQNGKKQSQLEMATELDEEYSAFGIDNMITAAETLVQVNKDREKAGLPKLNTSHYMQFLAGLKVEGDRRVNTHYKQIFAGLENLAWSDAADGFKKSDISEGITSDSFYLWFYNEKDKVINAAKKIDPNAKLKTNKEVYEFVKAHKKELNKHLNINDYGHFQNLMNSADYYNQGMAFAKSSAELRNKMGDFAGKYNNILNNAFMGKGWGAFADPEDAELMGLSVVENIMTPEELLEQLKSFKETDAQLKNEYEALSKKAISGDNSALVNALAEQLKASQEKMAKLQEKLQEATTNLEQATNELGATTHERGQLAVNIAKTNSEINDLKEEINTSIEKVNDIKKQINDLNDKKAKIQGTEEPGEKDPEEKPGSEEQGEKDPEEKPGSEEQGEKDPEEKPGSEEPGEKDPEEKSGKKDPTKDQKPSEPDKNKGLNKEEDTQNNEKDKKSEIKDKKKNPTENKSESLNQKNNPVIIKKYSNNVKTGVPSLGAVLTLLNFSTFALFKSKKENKKDI</sequence>
<feature type="compositionally biased region" description="Polar residues" evidence="2">
    <location>
        <begin position="235"/>
        <end position="245"/>
    </location>
</feature>
<feature type="coiled-coil region" evidence="1">
    <location>
        <begin position="69"/>
        <end position="208"/>
    </location>
</feature>
<dbReference type="EMBL" id="ABXA01000036">
    <property type="protein sequence ID" value="EEB35805.1"/>
    <property type="molecule type" value="Genomic_DNA"/>
</dbReference>
<accession>B6WA45</accession>
<proteinExistence type="predicted"/>
<evidence type="ECO:0000256" key="2">
    <source>
        <dbReference type="SAM" id="MobiDB-lite"/>
    </source>
</evidence>
<evidence type="ECO:0008006" key="6">
    <source>
        <dbReference type="Google" id="ProtNLM"/>
    </source>
</evidence>
<name>B6WA45_9FIRM</name>
<feature type="compositionally biased region" description="Basic and acidic residues" evidence="2">
    <location>
        <begin position="221"/>
        <end position="234"/>
    </location>
</feature>
<comment type="caution">
    <text evidence="4">The sequence shown here is derived from an EMBL/GenBank/DDBJ whole genome shotgun (WGS) entry which is preliminary data.</text>
</comment>
<keyword evidence="3" id="KW-0732">Signal</keyword>
<evidence type="ECO:0000313" key="4">
    <source>
        <dbReference type="EMBL" id="EEB35805.1"/>
    </source>
</evidence>